<evidence type="ECO:0000313" key="2">
    <source>
        <dbReference type="EMBL" id="EFI26628.1"/>
    </source>
</evidence>
<dbReference type="OrthoDB" id="1099063at2759"/>
<reference evidence="2 3" key="1">
    <citation type="journal article" date="2010" name="Proc. Natl. Acad. Sci. U.S.A.">
        <title>Insights into evolution of multicellular fungi from the assembled chromosomes of the mushroom Coprinopsis cinerea (Coprinus cinereus).</title>
        <authorList>
            <person name="Stajich J.E."/>
            <person name="Wilke S.K."/>
            <person name="Ahren D."/>
            <person name="Au C.H."/>
            <person name="Birren B.W."/>
            <person name="Borodovsky M."/>
            <person name="Burns C."/>
            <person name="Canback B."/>
            <person name="Casselton L.A."/>
            <person name="Cheng C.K."/>
            <person name="Deng J."/>
            <person name="Dietrich F.S."/>
            <person name="Fargo D.C."/>
            <person name="Farman M.L."/>
            <person name="Gathman A.C."/>
            <person name="Goldberg J."/>
            <person name="Guigo R."/>
            <person name="Hoegger P.J."/>
            <person name="Hooker J.B."/>
            <person name="Huggins A."/>
            <person name="James T.Y."/>
            <person name="Kamada T."/>
            <person name="Kilaru S."/>
            <person name="Kodira C."/>
            <person name="Kues U."/>
            <person name="Kupfer D."/>
            <person name="Kwan H.S."/>
            <person name="Lomsadze A."/>
            <person name="Li W."/>
            <person name="Lilly W.W."/>
            <person name="Ma L.J."/>
            <person name="Mackey A.J."/>
            <person name="Manning G."/>
            <person name="Martin F."/>
            <person name="Muraguchi H."/>
            <person name="Natvig D.O."/>
            <person name="Palmerini H."/>
            <person name="Ramesh M.A."/>
            <person name="Rehmeyer C.J."/>
            <person name="Roe B.A."/>
            <person name="Shenoy N."/>
            <person name="Stanke M."/>
            <person name="Ter-Hovhannisyan V."/>
            <person name="Tunlid A."/>
            <person name="Velagapudi R."/>
            <person name="Vision T.J."/>
            <person name="Zeng Q."/>
            <person name="Zolan M.E."/>
            <person name="Pukkila P.J."/>
        </authorList>
    </citation>
    <scope>NUCLEOTIDE SEQUENCE [LARGE SCALE GENOMIC DNA]</scope>
    <source>
        <strain evidence="3">Okayama-7 / 130 / ATCC MYA-4618 / FGSC 9003</strain>
    </source>
</reference>
<evidence type="ECO:0000256" key="1">
    <source>
        <dbReference type="SAM" id="MobiDB-lite"/>
    </source>
</evidence>
<organism evidence="2 3">
    <name type="scientific">Coprinopsis cinerea (strain Okayama-7 / 130 / ATCC MYA-4618 / FGSC 9003)</name>
    <name type="common">Inky cap fungus</name>
    <name type="synonym">Hormographiella aspergillata</name>
    <dbReference type="NCBI Taxonomy" id="240176"/>
    <lineage>
        <taxon>Eukaryota</taxon>
        <taxon>Fungi</taxon>
        <taxon>Dikarya</taxon>
        <taxon>Basidiomycota</taxon>
        <taxon>Agaricomycotina</taxon>
        <taxon>Agaricomycetes</taxon>
        <taxon>Agaricomycetidae</taxon>
        <taxon>Agaricales</taxon>
        <taxon>Agaricineae</taxon>
        <taxon>Psathyrellaceae</taxon>
        <taxon>Coprinopsis</taxon>
    </lineage>
</organism>
<protein>
    <submittedName>
        <fullName evidence="2">Uncharacterized protein</fullName>
    </submittedName>
</protein>
<proteinExistence type="predicted"/>
<feature type="region of interest" description="Disordered" evidence="1">
    <location>
        <begin position="286"/>
        <end position="310"/>
    </location>
</feature>
<name>D6RQL5_COPC7</name>
<dbReference type="GeneID" id="9380071"/>
<feature type="region of interest" description="Disordered" evidence="1">
    <location>
        <begin position="1"/>
        <end position="38"/>
    </location>
</feature>
<dbReference type="AlphaFoldDB" id="D6RQL5"/>
<evidence type="ECO:0000313" key="3">
    <source>
        <dbReference type="Proteomes" id="UP000001861"/>
    </source>
</evidence>
<gene>
    <name evidence="2" type="ORF">CC1G_15400</name>
</gene>
<dbReference type="OMA" id="TRYAHEY"/>
<dbReference type="InParanoid" id="D6RQL5"/>
<dbReference type="RefSeq" id="XP_002910122.1">
    <property type="nucleotide sequence ID" value="XM_002910076.1"/>
</dbReference>
<dbReference type="Proteomes" id="UP000001861">
    <property type="component" value="Unassembled WGS sequence"/>
</dbReference>
<feature type="region of interest" description="Disordered" evidence="1">
    <location>
        <begin position="169"/>
        <end position="208"/>
    </location>
</feature>
<comment type="caution">
    <text evidence="2">The sequence shown here is derived from an EMBL/GenBank/DDBJ whole genome shotgun (WGS) entry which is preliminary data.</text>
</comment>
<dbReference type="VEuPathDB" id="FungiDB:CC1G_15400"/>
<sequence length="405" mass="43822">MLSTTHPTVARAISSTSNAARRQTLLSTPTLSRHSSTLIHERYHEPPVQYSLSRPSLSAFTPTSNPFNSTRLGVGSCRPLDSNTTLFSVDPEVNQSPDPENPHPESLEISDQEWELRTGRAIYVLQETLPGFFDTGLITAVDKETGAPKASQASSHHFHIPLLDSLHLPSTSSHSSSHTSGASAEEDAEASESHEEEPIYSSNVRLEYTPPDSLPAPFPKTFKVEGLQLYLASASLVRRTMKTLYSDLNVTLTKVSVHTTPPSPPPPGSSAQFSSLNASSLNGHSILAGSARSDGAPEEGYMTPSRQKEKRLNRDKHLIVRQLVTGLTRVSGTPSEWEVESMYTFSPVSGLIWKHTVNSIQPAPHLAVYHSMRTSLGKLFGFGSSTPTPTANASTFGQGVGTEGR</sequence>
<dbReference type="eggNOG" id="ENOG502RBAP">
    <property type="taxonomic scope" value="Eukaryota"/>
</dbReference>
<accession>D6RQL5</accession>
<dbReference type="HOGENOM" id="CLU_056758_1_0_1"/>
<feature type="compositionally biased region" description="Polar residues" evidence="1">
    <location>
        <begin position="83"/>
        <end position="98"/>
    </location>
</feature>
<keyword evidence="3" id="KW-1185">Reference proteome</keyword>
<feature type="region of interest" description="Disordered" evidence="1">
    <location>
        <begin position="256"/>
        <end position="275"/>
    </location>
</feature>
<dbReference type="EMBL" id="AACS02000012">
    <property type="protein sequence ID" value="EFI26628.1"/>
    <property type="molecule type" value="Genomic_DNA"/>
</dbReference>
<dbReference type="STRING" id="240176.D6RQL5"/>
<feature type="compositionally biased region" description="Low complexity" evidence="1">
    <location>
        <begin position="169"/>
        <end position="183"/>
    </location>
</feature>
<dbReference type="KEGG" id="cci:CC1G_15400"/>
<feature type="region of interest" description="Disordered" evidence="1">
    <location>
        <begin position="83"/>
        <end position="107"/>
    </location>
</feature>